<evidence type="ECO:0000313" key="1">
    <source>
        <dbReference type="EMBL" id="MDM1073687.1"/>
    </source>
</evidence>
<proteinExistence type="predicted"/>
<dbReference type="RefSeq" id="WP_286494134.1">
    <property type="nucleotide sequence ID" value="NZ_JACAGJ010000008.1"/>
</dbReference>
<reference evidence="1" key="1">
    <citation type="submission" date="2020-06" db="EMBL/GenBank/DDBJ databases">
        <authorList>
            <person name="Dong N."/>
        </authorList>
    </citation>
    <scope>NUCLEOTIDE SEQUENCE</scope>
    <source>
        <strain evidence="1">R655-4</strain>
    </source>
</reference>
<accession>A0AAJ1V918</accession>
<protein>
    <submittedName>
        <fullName evidence="1">Uncharacterized protein</fullName>
    </submittedName>
</protein>
<organism evidence="1 2">
    <name type="scientific">Empedobacter brevis</name>
    <dbReference type="NCBI Taxonomy" id="247"/>
    <lineage>
        <taxon>Bacteria</taxon>
        <taxon>Pseudomonadati</taxon>
        <taxon>Bacteroidota</taxon>
        <taxon>Flavobacteriia</taxon>
        <taxon>Flavobacteriales</taxon>
        <taxon>Weeksellaceae</taxon>
        <taxon>Empedobacter</taxon>
    </lineage>
</organism>
<evidence type="ECO:0000313" key="2">
    <source>
        <dbReference type="Proteomes" id="UP001170959"/>
    </source>
</evidence>
<sequence>MTIYEFIDIVEDMPSNWIELNVQKFVHDNQDMIFSFIENQWELGENEDGQAVGYYKPVTENFYAKISRPLLPKRTGQPYNLIWSGSLFKELHIETKFSNNGNIILIDSSSNSKTKLFAQIKEENLINDPYSIFGLNEKHNSQLNQYIEDNLIENFKELLNL</sequence>
<dbReference type="EMBL" id="JACAGJ010000008">
    <property type="protein sequence ID" value="MDM1073687.1"/>
    <property type="molecule type" value="Genomic_DNA"/>
</dbReference>
<name>A0AAJ1V918_9FLAO</name>
<comment type="caution">
    <text evidence="1">The sequence shown here is derived from an EMBL/GenBank/DDBJ whole genome shotgun (WGS) entry which is preliminary data.</text>
</comment>
<dbReference type="Proteomes" id="UP001170959">
    <property type="component" value="Unassembled WGS sequence"/>
</dbReference>
<gene>
    <name evidence="1" type="ORF">HX001_14450</name>
</gene>
<dbReference type="AlphaFoldDB" id="A0AAJ1V918"/>
<reference evidence="1" key="2">
    <citation type="journal article" date="2022" name="Sci. Total Environ.">
        <title>Prevalence, transmission, and molecular epidemiology of tet(X)-positive bacteria among humans, animals, and environmental niches in China: An epidemiological, and genomic-based study.</title>
        <authorList>
            <person name="Dong N."/>
            <person name="Zeng Y."/>
            <person name="Cai C."/>
            <person name="Sun C."/>
            <person name="Lu J."/>
            <person name="Liu C."/>
            <person name="Zhou H."/>
            <person name="Sun Q."/>
            <person name="Shu L."/>
            <person name="Wang H."/>
            <person name="Wang Y."/>
            <person name="Wang S."/>
            <person name="Wu C."/>
            <person name="Chan E.W."/>
            <person name="Chen G."/>
            <person name="Shen Z."/>
            <person name="Chen S."/>
            <person name="Zhang R."/>
        </authorList>
    </citation>
    <scope>NUCLEOTIDE SEQUENCE</scope>
    <source>
        <strain evidence="1">R655-4</strain>
    </source>
</reference>